<dbReference type="InterPro" id="IPR000253">
    <property type="entry name" value="FHA_dom"/>
</dbReference>
<name>A0A9P5PQ38_9AGAR</name>
<evidence type="ECO:0000313" key="3">
    <source>
        <dbReference type="EMBL" id="KAF9067177.1"/>
    </source>
</evidence>
<sequence>MPRDSDRDYSHSRREHNDSGSRDVRKDYHSDRNYPKEQPRRNEASSSYRREENRYGYSQEERERERRRDRERYDRNDKERDSDSRKRSSRKRSESPRSRRRSRSPRSPHSRSHSHSRSASRSKSPVNKAKPNFGSSGLLAAETNTVQSVDGKNSTVLKYNEPPEARRPVLGWRLYVFKGEEILEVLHIQRQSAYLIGRDRLVADIPIEHPSCSKQHAVIQHRLVQEKDEYGGSKGVVKPFIIDLESTNGTHVNGDKVPASRYYELKLNDMIKFGTSNREYVLLHEDAS</sequence>
<dbReference type="SUPFAM" id="SSF49879">
    <property type="entry name" value="SMAD/FHA domain"/>
    <property type="match status" value="1"/>
</dbReference>
<dbReference type="AlphaFoldDB" id="A0A9P5PQ38"/>
<dbReference type="InterPro" id="IPR008984">
    <property type="entry name" value="SMAD_FHA_dom_sf"/>
</dbReference>
<accession>A0A9P5PQ38</accession>
<feature type="region of interest" description="Disordered" evidence="1">
    <location>
        <begin position="1"/>
        <end position="139"/>
    </location>
</feature>
<dbReference type="OrthoDB" id="444265at2759"/>
<evidence type="ECO:0000256" key="1">
    <source>
        <dbReference type="SAM" id="MobiDB-lite"/>
    </source>
</evidence>
<proteinExistence type="predicted"/>
<evidence type="ECO:0000259" key="2">
    <source>
        <dbReference type="PROSITE" id="PS50006"/>
    </source>
</evidence>
<dbReference type="FunFam" id="2.60.200.20:FF:000038">
    <property type="entry name" value="FHA domain-containing protein SNIP1"/>
    <property type="match status" value="1"/>
</dbReference>
<feature type="compositionally biased region" description="Basic residues" evidence="1">
    <location>
        <begin position="98"/>
        <end position="120"/>
    </location>
</feature>
<dbReference type="PANTHER" id="PTHR23308">
    <property type="entry name" value="NUCLEAR INHIBITOR OF PROTEIN PHOSPHATASE-1"/>
    <property type="match status" value="1"/>
</dbReference>
<evidence type="ECO:0000313" key="4">
    <source>
        <dbReference type="Proteomes" id="UP000772434"/>
    </source>
</evidence>
<comment type="caution">
    <text evidence="3">The sequence shown here is derived from an EMBL/GenBank/DDBJ whole genome shotgun (WGS) entry which is preliminary data.</text>
</comment>
<feature type="compositionally biased region" description="Basic and acidic residues" evidence="1">
    <location>
        <begin position="1"/>
        <end position="97"/>
    </location>
</feature>
<protein>
    <submittedName>
        <fullName evidence="3">SMAD/FHA domain-containing protein</fullName>
    </submittedName>
</protein>
<gene>
    <name evidence="3" type="ORF">BDP27DRAFT_1329425</name>
</gene>
<dbReference type="EMBL" id="JADNRY010000077">
    <property type="protein sequence ID" value="KAF9067177.1"/>
    <property type="molecule type" value="Genomic_DNA"/>
</dbReference>
<feature type="domain" description="FHA" evidence="2">
    <location>
        <begin position="194"/>
        <end position="257"/>
    </location>
</feature>
<dbReference type="InterPro" id="IPR050923">
    <property type="entry name" value="Cell_Proc_Reg/RNA_Proc"/>
</dbReference>
<dbReference type="PROSITE" id="PS50006">
    <property type="entry name" value="FHA_DOMAIN"/>
    <property type="match status" value="1"/>
</dbReference>
<reference evidence="3" key="1">
    <citation type="submission" date="2020-11" db="EMBL/GenBank/DDBJ databases">
        <authorList>
            <consortium name="DOE Joint Genome Institute"/>
            <person name="Ahrendt S."/>
            <person name="Riley R."/>
            <person name="Andreopoulos W."/>
            <person name="Labutti K."/>
            <person name="Pangilinan J."/>
            <person name="Ruiz-Duenas F.J."/>
            <person name="Barrasa J.M."/>
            <person name="Sanchez-Garcia M."/>
            <person name="Camarero S."/>
            <person name="Miyauchi S."/>
            <person name="Serrano A."/>
            <person name="Linde D."/>
            <person name="Babiker R."/>
            <person name="Drula E."/>
            <person name="Ayuso-Fernandez I."/>
            <person name="Pacheco R."/>
            <person name="Padilla G."/>
            <person name="Ferreira P."/>
            <person name="Barriuso J."/>
            <person name="Kellner H."/>
            <person name="Castanera R."/>
            <person name="Alfaro M."/>
            <person name="Ramirez L."/>
            <person name="Pisabarro A.G."/>
            <person name="Kuo A."/>
            <person name="Tritt A."/>
            <person name="Lipzen A."/>
            <person name="He G."/>
            <person name="Yan M."/>
            <person name="Ng V."/>
            <person name="Cullen D."/>
            <person name="Martin F."/>
            <person name="Rosso M.-N."/>
            <person name="Henrissat B."/>
            <person name="Hibbett D."/>
            <person name="Martinez A.T."/>
            <person name="Grigoriev I.V."/>
        </authorList>
    </citation>
    <scope>NUCLEOTIDE SEQUENCE</scope>
    <source>
        <strain evidence="3">AH 40177</strain>
    </source>
</reference>
<keyword evidence="4" id="KW-1185">Reference proteome</keyword>
<dbReference type="Proteomes" id="UP000772434">
    <property type="component" value="Unassembled WGS sequence"/>
</dbReference>
<dbReference type="Gene3D" id="2.60.200.20">
    <property type="match status" value="1"/>
</dbReference>
<organism evidence="3 4">
    <name type="scientific">Rhodocollybia butyracea</name>
    <dbReference type="NCBI Taxonomy" id="206335"/>
    <lineage>
        <taxon>Eukaryota</taxon>
        <taxon>Fungi</taxon>
        <taxon>Dikarya</taxon>
        <taxon>Basidiomycota</taxon>
        <taxon>Agaricomycotina</taxon>
        <taxon>Agaricomycetes</taxon>
        <taxon>Agaricomycetidae</taxon>
        <taxon>Agaricales</taxon>
        <taxon>Marasmiineae</taxon>
        <taxon>Omphalotaceae</taxon>
        <taxon>Rhodocollybia</taxon>
    </lineage>
</organism>
<dbReference type="SMART" id="SM00240">
    <property type="entry name" value="FHA"/>
    <property type="match status" value="1"/>
</dbReference>
<dbReference type="Pfam" id="PF00498">
    <property type="entry name" value="FHA"/>
    <property type="match status" value="1"/>
</dbReference>